<dbReference type="InterPro" id="IPR023827">
    <property type="entry name" value="Peptidase_S8_Asp-AS"/>
</dbReference>
<evidence type="ECO:0000256" key="2">
    <source>
        <dbReference type="ARBA" id="ARBA00022670"/>
    </source>
</evidence>
<dbReference type="InterPro" id="IPR034074">
    <property type="entry name" value="Y4bN_pept_dom"/>
</dbReference>
<comment type="similarity">
    <text evidence="1">Belongs to the peptidase S8 family.</text>
</comment>
<sequence>MLPNIFLADTSDSRPYERPNGGGGEAKRPERDRKAHADKLVRQIDAVIAEEDEDAEVRGGTYLRFNSSPRFPLDPEAFENRTKKVVLLRMDTDEDTGRMSATVFVPRGKEGFFRKKVTDYADESQATKKGRPRNQEFVEDVDEVARPTAKSFWSGEADEYPDRVAIWCEIWINTSQSSVEDALGEFAAYCDSHNIQKSTDYLTFPECVVVLAKLDGKGIEEMLRVVGAVSEIRRAAEPTSTFVNADARFQKELVDDLVGRLTADVTNTSICILDTGVNASHPLLRPAVQDGTVLSARSGWPSSDADGHGTSMAGVALYNDLKAAVLSQGPVSVSHHIESVRIFPPSGANEQSMYGVITRDAVSEIEFAQPALNRVFCMAVTDDGSITDGSPTSWSAEVDKLVAAVGEEDEDKRLLLVSTGNVDTNEFRAVPYPGTNLTSPVESPAQAWNALTIGAYSDDVATNEVGFEGYAGMAEKGGLCPYSRTSHIWDDMWPIKPEICCDGGNLATDGFNWLDSLDMSKLSTSNDLPSSYFTSIRATSSATAQASWMAARIMDAHPEIWPETVRALLVHSARWTDTMKRQFLPEYDTTKGPRRDLLRTCGWGVPNIDYALGSLDNRVNLIIQGEIQPFKEDGTCKEMRVHELPWPKEELLGLGEKEVELRVTLSYFIEPNPGERGWTDKFQYQSCGLRFQIIGKNQDYDEFLGFVSKKMRDGETDYARGSASSEWYLGQDNRDVGSIHSDFKRMSAADLCDARYVAVYPVGGWWKILKSLGKRTEKLRYALVVSIDSEEAEADLYSEIVTKIKIPTETTIPTP</sequence>
<evidence type="ECO:0000256" key="5">
    <source>
        <dbReference type="SAM" id="MobiDB-lite"/>
    </source>
</evidence>
<keyword evidence="8" id="KW-1185">Reference proteome</keyword>
<dbReference type="InterPro" id="IPR050131">
    <property type="entry name" value="Peptidase_S8_subtilisin-like"/>
</dbReference>
<dbReference type="RefSeq" id="WP_289544254.1">
    <property type="nucleotide sequence ID" value="NZ_JAUDDZ010000002.1"/>
</dbReference>
<reference evidence="8" key="1">
    <citation type="submission" date="2023-06" db="EMBL/GenBank/DDBJ databases">
        <title>Identification and characterization of horizontal gene transfer across gut microbiota members of farm animals based on homology search.</title>
        <authorList>
            <person name="Zeman M."/>
            <person name="Kubasova T."/>
            <person name="Jahodarova E."/>
            <person name="Nykrynova M."/>
            <person name="Rychlik I."/>
        </authorList>
    </citation>
    <scope>NUCLEOTIDE SEQUENCE [LARGE SCALE GENOMIC DNA]</scope>
    <source>
        <strain evidence="8">154_Feed</strain>
    </source>
</reference>
<keyword evidence="4" id="KW-0720">Serine protease</keyword>
<feature type="compositionally biased region" description="Basic and acidic residues" evidence="5">
    <location>
        <begin position="25"/>
        <end position="36"/>
    </location>
</feature>
<evidence type="ECO:0000313" key="8">
    <source>
        <dbReference type="Proteomes" id="UP001529421"/>
    </source>
</evidence>
<dbReference type="PROSITE" id="PS00136">
    <property type="entry name" value="SUBTILASE_ASP"/>
    <property type="match status" value="1"/>
</dbReference>
<accession>A0ABT7V777</accession>
<dbReference type="Gene3D" id="3.40.50.200">
    <property type="entry name" value="Peptidase S8/S53 domain"/>
    <property type="match status" value="1"/>
</dbReference>
<comment type="caution">
    <text evidence="7">The sequence shown here is derived from an EMBL/GenBank/DDBJ whole genome shotgun (WGS) entry which is preliminary data.</text>
</comment>
<dbReference type="EMBL" id="JAUDDZ010000002">
    <property type="protein sequence ID" value="MDM8274341.1"/>
    <property type="molecule type" value="Genomic_DNA"/>
</dbReference>
<feature type="region of interest" description="Disordered" evidence="5">
    <location>
        <begin position="1"/>
        <end position="36"/>
    </location>
</feature>
<evidence type="ECO:0000256" key="4">
    <source>
        <dbReference type="ARBA" id="ARBA00022825"/>
    </source>
</evidence>
<evidence type="ECO:0000313" key="7">
    <source>
        <dbReference type="EMBL" id="MDM8274341.1"/>
    </source>
</evidence>
<dbReference type="InterPro" id="IPR000209">
    <property type="entry name" value="Peptidase_S8/S53_dom"/>
</dbReference>
<evidence type="ECO:0000256" key="3">
    <source>
        <dbReference type="ARBA" id="ARBA00022801"/>
    </source>
</evidence>
<dbReference type="InterPro" id="IPR036852">
    <property type="entry name" value="Peptidase_S8/S53_dom_sf"/>
</dbReference>
<dbReference type="PRINTS" id="PR00723">
    <property type="entry name" value="SUBTILISIN"/>
</dbReference>
<evidence type="ECO:0000259" key="6">
    <source>
        <dbReference type="Pfam" id="PF00082"/>
    </source>
</evidence>
<dbReference type="PANTHER" id="PTHR43806">
    <property type="entry name" value="PEPTIDASE S8"/>
    <property type="match status" value="1"/>
</dbReference>
<dbReference type="Proteomes" id="UP001529421">
    <property type="component" value="Unassembled WGS sequence"/>
</dbReference>
<proteinExistence type="inferred from homology"/>
<dbReference type="SUPFAM" id="SSF52743">
    <property type="entry name" value="Subtilisin-like"/>
    <property type="match status" value="1"/>
</dbReference>
<gene>
    <name evidence="7" type="ORF">QUW28_02335</name>
</gene>
<protein>
    <submittedName>
        <fullName evidence="7">S8 family peptidase</fullName>
    </submittedName>
</protein>
<evidence type="ECO:0000256" key="1">
    <source>
        <dbReference type="ARBA" id="ARBA00011073"/>
    </source>
</evidence>
<organism evidence="7 8">
    <name type="scientific">Enorma phocaeensis</name>
    <dbReference type="NCBI Taxonomy" id="1871019"/>
    <lineage>
        <taxon>Bacteria</taxon>
        <taxon>Bacillati</taxon>
        <taxon>Actinomycetota</taxon>
        <taxon>Coriobacteriia</taxon>
        <taxon>Coriobacteriales</taxon>
        <taxon>Coriobacteriaceae</taxon>
        <taxon>Enorma</taxon>
    </lineage>
</organism>
<keyword evidence="2" id="KW-0645">Protease</keyword>
<keyword evidence="3" id="KW-0378">Hydrolase</keyword>
<feature type="domain" description="Peptidase S8/S53" evidence="6">
    <location>
        <begin position="267"/>
        <end position="604"/>
    </location>
</feature>
<dbReference type="Pfam" id="PF00082">
    <property type="entry name" value="Peptidase_S8"/>
    <property type="match status" value="1"/>
</dbReference>
<name>A0ABT7V777_9ACTN</name>
<dbReference type="InterPro" id="IPR015500">
    <property type="entry name" value="Peptidase_S8_subtilisin-rel"/>
</dbReference>
<dbReference type="CDD" id="cd04847">
    <property type="entry name" value="Peptidases_S8_Subtilisin_like_2"/>
    <property type="match status" value="1"/>
</dbReference>
<dbReference type="PANTHER" id="PTHR43806:SF11">
    <property type="entry name" value="CEREVISIN-RELATED"/>
    <property type="match status" value="1"/>
</dbReference>